<feature type="region of interest" description="Disordered" evidence="1">
    <location>
        <begin position="53"/>
        <end position="81"/>
    </location>
</feature>
<feature type="region of interest" description="Disordered" evidence="1">
    <location>
        <begin position="1"/>
        <end position="29"/>
    </location>
</feature>
<evidence type="ECO:0000313" key="2">
    <source>
        <dbReference type="EMBL" id="KAJ1110284.1"/>
    </source>
</evidence>
<reference evidence="2" key="1">
    <citation type="journal article" date="2022" name="bioRxiv">
        <title>Sequencing and chromosome-scale assembly of the giantPleurodeles waltlgenome.</title>
        <authorList>
            <person name="Brown T."/>
            <person name="Elewa A."/>
            <person name="Iarovenko S."/>
            <person name="Subramanian E."/>
            <person name="Araus A.J."/>
            <person name="Petzold A."/>
            <person name="Susuki M."/>
            <person name="Suzuki K.-i.T."/>
            <person name="Hayashi T."/>
            <person name="Toyoda A."/>
            <person name="Oliveira C."/>
            <person name="Osipova E."/>
            <person name="Leigh N.D."/>
            <person name="Simon A."/>
            <person name="Yun M.H."/>
        </authorList>
    </citation>
    <scope>NUCLEOTIDE SEQUENCE</scope>
    <source>
        <strain evidence="2">20211129_DDA</strain>
        <tissue evidence="2">Liver</tissue>
    </source>
</reference>
<dbReference type="Proteomes" id="UP001066276">
    <property type="component" value="Chromosome 9"/>
</dbReference>
<organism evidence="2 3">
    <name type="scientific">Pleurodeles waltl</name>
    <name type="common">Iberian ribbed newt</name>
    <dbReference type="NCBI Taxonomy" id="8319"/>
    <lineage>
        <taxon>Eukaryota</taxon>
        <taxon>Metazoa</taxon>
        <taxon>Chordata</taxon>
        <taxon>Craniata</taxon>
        <taxon>Vertebrata</taxon>
        <taxon>Euteleostomi</taxon>
        <taxon>Amphibia</taxon>
        <taxon>Batrachia</taxon>
        <taxon>Caudata</taxon>
        <taxon>Salamandroidea</taxon>
        <taxon>Salamandridae</taxon>
        <taxon>Pleurodelinae</taxon>
        <taxon>Pleurodeles</taxon>
    </lineage>
</organism>
<dbReference type="AlphaFoldDB" id="A0AAV7N6G3"/>
<accession>A0AAV7N6G3</accession>
<sequence length="161" mass="17944">MESQRRKPRQVDPILGTVSPEPKPAGEASLGPVYAKALQVTADWRKGAPTLGSGTPVCSVESQVWRRDPSDRAARRPHTWAPRAGRPRTLWCPVPEPLDAKRVRRSLSLLIRRKAILFLVLRAHRGTEGTTGENAPDLLEPWLGLRKQMSPHRDIWGSLAI</sequence>
<comment type="caution">
    <text evidence="2">The sequence shown here is derived from an EMBL/GenBank/DDBJ whole genome shotgun (WGS) entry which is preliminary data.</text>
</comment>
<dbReference type="EMBL" id="JANPWB010000013">
    <property type="protein sequence ID" value="KAJ1110284.1"/>
    <property type="molecule type" value="Genomic_DNA"/>
</dbReference>
<evidence type="ECO:0000313" key="3">
    <source>
        <dbReference type="Proteomes" id="UP001066276"/>
    </source>
</evidence>
<protein>
    <submittedName>
        <fullName evidence="2">Uncharacterized protein</fullName>
    </submittedName>
</protein>
<proteinExistence type="predicted"/>
<evidence type="ECO:0000256" key="1">
    <source>
        <dbReference type="SAM" id="MobiDB-lite"/>
    </source>
</evidence>
<keyword evidence="3" id="KW-1185">Reference proteome</keyword>
<gene>
    <name evidence="2" type="ORF">NDU88_007638</name>
</gene>
<name>A0AAV7N6G3_PLEWA</name>
<feature type="compositionally biased region" description="Basic and acidic residues" evidence="1">
    <location>
        <begin position="64"/>
        <end position="74"/>
    </location>
</feature>